<reference evidence="4" key="1">
    <citation type="submission" date="2023-01" db="EMBL/GenBank/DDBJ databases">
        <title>Comparative Genomic Analysis of the Clinically-Derived Winkia Strain NY0527 Provides Evidence into the Taxonomic Reassignment of Winkia neuii and Characterizes Their Virulence Traits.</title>
        <authorList>
            <person name="Cai X."/>
            <person name="Peng Y."/>
            <person name="Li M."/>
            <person name="Qiu Y."/>
            <person name="Wang Y."/>
            <person name="Xu L."/>
            <person name="Hou Q."/>
        </authorList>
    </citation>
    <scope>NUCLEOTIDE SEQUENCE</scope>
    <source>
        <strain evidence="4">NY0527</strain>
    </source>
</reference>
<sequence length="265" mass="28196">MSTRKAVIMARGLGTRMRADDGTKLEDSQVGAASAGTKGLIDVGRPFLDYVISALVKAGIKEVCLVIGPEQQAFRDYYDSLATKKVTISYAVQEKPLGTADAVAAAKDFLTEGALVLNSDNYYPVGALKALAQTDGTATVGFDRDGLVANSNIPADRIAAFAIMATEDGHLRDIVEKPTAQQLQELPGAPVSMNCWRFTPQVITACANISPSPRGEYEVVDAVRYLIEQGEQVTVVPSKEGVLDMSSRRDIAAVKEALADVSVSL</sequence>
<proteinExistence type="predicted"/>
<evidence type="ECO:0000259" key="3">
    <source>
        <dbReference type="Pfam" id="PF00483"/>
    </source>
</evidence>
<protein>
    <submittedName>
        <fullName evidence="4">Sugar phosphate nucleotidyltransferase</fullName>
    </submittedName>
</protein>
<dbReference type="CDD" id="cd04181">
    <property type="entry name" value="NTP_transferase"/>
    <property type="match status" value="1"/>
</dbReference>
<dbReference type="KEGG" id="wne:PIG85_02185"/>
<dbReference type="SUPFAM" id="SSF53448">
    <property type="entry name" value="Nucleotide-diphospho-sugar transferases"/>
    <property type="match status" value="1"/>
</dbReference>
<dbReference type="EMBL" id="CP116394">
    <property type="protein sequence ID" value="WCE46478.1"/>
    <property type="molecule type" value="Genomic_DNA"/>
</dbReference>
<gene>
    <name evidence="4" type="ORF">PIG85_02185</name>
</gene>
<feature type="domain" description="Nucleotidyl transferase" evidence="3">
    <location>
        <begin position="44"/>
        <end position="237"/>
    </location>
</feature>
<evidence type="ECO:0000313" key="5">
    <source>
        <dbReference type="Proteomes" id="UP001211044"/>
    </source>
</evidence>
<dbReference type="InterPro" id="IPR050065">
    <property type="entry name" value="GlmU-like"/>
</dbReference>
<evidence type="ECO:0000313" key="4">
    <source>
        <dbReference type="EMBL" id="WCE46478.1"/>
    </source>
</evidence>
<dbReference type="InterPro" id="IPR029044">
    <property type="entry name" value="Nucleotide-diphossugar_trans"/>
</dbReference>
<dbReference type="Pfam" id="PF00483">
    <property type="entry name" value="NTP_transferase"/>
    <property type="match status" value="1"/>
</dbReference>
<dbReference type="AlphaFoldDB" id="A0AB38XQB1"/>
<evidence type="ECO:0000256" key="2">
    <source>
        <dbReference type="ARBA" id="ARBA00022695"/>
    </source>
</evidence>
<keyword evidence="1" id="KW-0808">Transferase</keyword>
<dbReference type="PANTHER" id="PTHR43584">
    <property type="entry name" value="NUCLEOTIDYL TRANSFERASE"/>
    <property type="match status" value="1"/>
</dbReference>
<organism evidence="4 5">
    <name type="scientific">Winkia neuii subsp. anitrata</name>
    <dbReference type="NCBI Taxonomy" id="29318"/>
    <lineage>
        <taxon>Bacteria</taxon>
        <taxon>Bacillati</taxon>
        <taxon>Actinomycetota</taxon>
        <taxon>Actinomycetes</taxon>
        <taxon>Actinomycetales</taxon>
        <taxon>Actinomycetaceae</taxon>
        <taxon>Winkia</taxon>
    </lineage>
</organism>
<dbReference type="InterPro" id="IPR005835">
    <property type="entry name" value="NTP_transferase_dom"/>
</dbReference>
<dbReference type="GO" id="GO:0016779">
    <property type="term" value="F:nucleotidyltransferase activity"/>
    <property type="evidence" value="ECO:0007669"/>
    <property type="project" value="UniProtKB-KW"/>
</dbReference>
<dbReference type="PANTHER" id="PTHR43584:SF8">
    <property type="entry name" value="N-ACETYLMURAMATE ALPHA-1-PHOSPHATE URIDYLYLTRANSFERASE"/>
    <property type="match status" value="1"/>
</dbReference>
<evidence type="ECO:0000256" key="1">
    <source>
        <dbReference type="ARBA" id="ARBA00022679"/>
    </source>
</evidence>
<keyword evidence="2" id="KW-0548">Nucleotidyltransferase</keyword>
<dbReference type="Proteomes" id="UP001211044">
    <property type="component" value="Chromosome"/>
</dbReference>
<dbReference type="Gene3D" id="3.90.550.10">
    <property type="entry name" value="Spore Coat Polysaccharide Biosynthesis Protein SpsA, Chain A"/>
    <property type="match status" value="1"/>
</dbReference>
<dbReference type="RefSeq" id="WP_004806449.1">
    <property type="nucleotide sequence ID" value="NZ_CP116394.1"/>
</dbReference>
<name>A0AB38XQB1_9ACTO</name>
<accession>A0AB38XQB1</accession>